<dbReference type="InterPro" id="IPR040923">
    <property type="entry name" value="HpdC_C"/>
</dbReference>
<gene>
    <name evidence="2" type="ORF">IV60_GL000544</name>
</gene>
<dbReference type="NCBIfam" id="NF033716">
    <property type="entry name" value="glycyl_HPDL_Sma"/>
    <property type="match status" value="1"/>
</dbReference>
<evidence type="ECO:0000259" key="1">
    <source>
        <dbReference type="Pfam" id="PF18524"/>
    </source>
</evidence>
<dbReference type="Proteomes" id="UP000051927">
    <property type="component" value="Unassembled WGS sequence"/>
</dbReference>
<dbReference type="Gene3D" id="2.20.70.100">
    <property type="match status" value="1"/>
</dbReference>
<accession>A0ABR5PZL6</accession>
<dbReference type="InterPro" id="IPR053727">
    <property type="entry name" value="HPA_decarboxylase_ss_sf"/>
</dbReference>
<evidence type="ECO:0000313" key="2">
    <source>
        <dbReference type="EMBL" id="KRO02124.1"/>
    </source>
</evidence>
<dbReference type="RefSeq" id="WP_003149499.1">
    <property type="nucleotide sequence ID" value="NZ_CAUUKP010000006.1"/>
</dbReference>
<dbReference type="Pfam" id="PF18524">
    <property type="entry name" value="HPIP_like"/>
    <property type="match status" value="1"/>
</dbReference>
<proteinExistence type="predicted"/>
<organism evidence="2 3">
    <name type="scientific">Lancefieldella rimae</name>
    <dbReference type="NCBI Taxonomy" id="1383"/>
    <lineage>
        <taxon>Bacteria</taxon>
        <taxon>Bacillati</taxon>
        <taxon>Actinomycetota</taxon>
        <taxon>Coriobacteriia</taxon>
        <taxon>Coriobacteriales</taxon>
        <taxon>Atopobiaceae</taxon>
        <taxon>Lancefieldella</taxon>
    </lineage>
</organism>
<sequence>MCKYRDCDFYIPIDVVKGIDHAHGDVVVMGDDEIAAADFVPAHKCKFCAHYKETERNMGICSGFTTEYWAFAENGARNCEAFEMAKEPIEA</sequence>
<name>A0ABR5PZL6_9ACTN</name>
<feature type="domain" description="4-hydroxyphenylacetate decarboxylase small gamma subunit C-terminal" evidence="1">
    <location>
        <begin position="43"/>
        <end position="80"/>
    </location>
</feature>
<protein>
    <submittedName>
        <fullName evidence="2">4-hydroxyphenylacetate decarboxylase small subunit</fullName>
    </submittedName>
</protein>
<keyword evidence="3" id="KW-1185">Reference proteome</keyword>
<reference evidence="2 3" key="1">
    <citation type="journal article" date="2015" name="Genome Announc.">
        <title>Expanding the biotechnology potential of lactobacilli through comparative genomics of 213 strains and associated genera.</title>
        <authorList>
            <person name="Sun Z."/>
            <person name="Harris H.M."/>
            <person name="McCann A."/>
            <person name="Guo C."/>
            <person name="Argimon S."/>
            <person name="Zhang W."/>
            <person name="Yang X."/>
            <person name="Jeffery I.B."/>
            <person name="Cooney J.C."/>
            <person name="Kagawa T.F."/>
            <person name="Liu W."/>
            <person name="Song Y."/>
            <person name="Salvetti E."/>
            <person name="Wrobel A."/>
            <person name="Rasinkangas P."/>
            <person name="Parkhill J."/>
            <person name="Rea M.C."/>
            <person name="O'Sullivan O."/>
            <person name="Ritari J."/>
            <person name="Douillard F.P."/>
            <person name="Paul Ross R."/>
            <person name="Yang R."/>
            <person name="Briner A.E."/>
            <person name="Felis G.E."/>
            <person name="de Vos W.M."/>
            <person name="Barrangou R."/>
            <person name="Klaenhammer T.R."/>
            <person name="Caufield P.W."/>
            <person name="Cui Y."/>
            <person name="Zhang H."/>
            <person name="O'Toole P.W."/>
        </authorList>
    </citation>
    <scope>NUCLEOTIDE SEQUENCE [LARGE SCALE GENOMIC DNA]</scope>
    <source>
        <strain evidence="2 3">DSM 7090</strain>
    </source>
</reference>
<dbReference type="GeneID" id="84904356"/>
<evidence type="ECO:0000313" key="3">
    <source>
        <dbReference type="Proteomes" id="UP000051927"/>
    </source>
</evidence>
<comment type="caution">
    <text evidence="2">The sequence shown here is derived from an EMBL/GenBank/DDBJ whole genome shotgun (WGS) entry which is preliminary data.</text>
</comment>
<dbReference type="EMBL" id="JQCP01000002">
    <property type="protein sequence ID" value="KRO02124.1"/>
    <property type="molecule type" value="Genomic_DNA"/>
</dbReference>